<dbReference type="Gene3D" id="2.40.10.10">
    <property type="entry name" value="Trypsin-like serine proteases"/>
    <property type="match status" value="1"/>
</dbReference>
<evidence type="ECO:0000256" key="5">
    <source>
        <dbReference type="SAM" id="MobiDB-lite"/>
    </source>
</evidence>
<dbReference type="GO" id="GO:0006629">
    <property type="term" value="P:lipid metabolic process"/>
    <property type="evidence" value="ECO:0007669"/>
    <property type="project" value="InterPro"/>
</dbReference>
<evidence type="ECO:0000313" key="10">
    <source>
        <dbReference type="Proteomes" id="UP000887575"/>
    </source>
</evidence>
<keyword evidence="7" id="KW-0732">Signal</keyword>
<name>A0AAF3FLQ5_9BILA</name>
<evidence type="ECO:0000259" key="9">
    <source>
        <dbReference type="PROSITE" id="PS50240"/>
    </source>
</evidence>
<feature type="domain" description="Peptidase S1" evidence="9">
    <location>
        <begin position="33"/>
        <end position="282"/>
    </location>
</feature>
<dbReference type="InterPro" id="IPR033116">
    <property type="entry name" value="TRYPSIN_SER"/>
</dbReference>
<dbReference type="SUPFAM" id="SSF53474">
    <property type="entry name" value="alpha/beta-Hydrolases"/>
    <property type="match status" value="1"/>
</dbReference>
<proteinExistence type="inferred from homology"/>
<feature type="transmembrane region" description="Helical" evidence="6">
    <location>
        <begin position="1020"/>
        <end position="1038"/>
    </location>
</feature>
<feature type="compositionally biased region" description="Basic and acidic residues" evidence="5">
    <location>
        <begin position="831"/>
        <end position="848"/>
    </location>
</feature>
<dbReference type="InterPro" id="IPR008978">
    <property type="entry name" value="HSP20-like_chaperone"/>
</dbReference>
<dbReference type="Pfam" id="PF01764">
    <property type="entry name" value="Lipase_3"/>
    <property type="match status" value="1"/>
</dbReference>
<dbReference type="PROSITE" id="PS50240">
    <property type="entry name" value="TRYPSIN_DOM"/>
    <property type="match status" value="1"/>
</dbReference>
<evidence type="ECO:0000256" key="4">
    <source>
        <dbReference type="RuleBase" id="RU363034"/>
    </source>
</evidence>
<dbReference type="CDD" id="cd00190">
    <property type="entry name" value="Tryp_SPc"/>
    <property type="match status" value="1"/>
</dbReference>
<dbReference type="Pfam" id="PF00011">
    <property type="entry name" value="HSP20"/>
    <property type="match status" value="1"/>
</dbReference>
<dbReference type="PROSITE" id="PS00135">
    <property type="entry name" value="TRYPSIN_SER"/>
    <property type="match status" value="1"/>
</dbReference>
<reference evidence="11" key="1">
    <citation type="submission" date="2024-02" db="UniProtKB">
        <authorList>
            <consortium name="WormBaseParasite"/>
        </authorList>
    </citation>
    <scope>IDENTIFICATION</scope>
</reference>
<feature type="domain" description="SHSP" evidence="8">
    <location>
        <begin position="630"/>
        <end position="737"/>
    </location>
</feature>
<dbReference type="Pfam" id="PF00089">
    <property type="entry name" value="Trypsin"/>
    <property type="match status" value="1"/>
</dbReference>
<keyword evidence="10" id="KW-1185">Reference proteome</keyword>
<dbReference type="CDD" id="cd00519">
    <property type="entry name" value="Lipase_3"/>
    <property type="match status" value="1"/>
</dbReference>
<evidence type="ECO:0000256" key="7">
    <source>
        <dbReference type="SAM" id="SignalP"/>
    </source>
</evidence>
<dbReference type="GO" id="GO:0006508">
    <property type="term" value="P:proteolysis"/>
    <property type="evidence" value="ECO:0007669"/>
    <property type="project" value="UniProtKB-KW"/>
</dbReference>
<dbReference type="InterPro" id="IPR043504">
    <property type="entry name" value="Peptidase_S1_PA_chymotrypsin"/>
</dbReference>
<comment type="similarity">
    <text evidence="2 3">Belongs to the small heat shock protein (HSP20) family.</text>
</comment>
<dbReference type="FunFam" id="2.40.10.10:FF:000068">
    <property type="entry name" value="transmembrane protease serine 2"/>
    <property type="match status" value="1"/>
</dbReference>
<keyword evidence="6" id="KW-0472">Membrane</keyword>
<dbReference type="SUPFAM" id="SSF49764">
    <property type="entry name" value="HSP20-like chaperones"/>
    <property type="match status" value="1"/>
</dbReference>
<feature type="compositionally biased region" description="Polar residues" evidence="5">
    <location>
        <begin position="944"/>
        <end position="964"/>
    </location>
</feature>
<dbReference type="Gene3D" id="3.40.50.1820">
    <property type="entry name" value="alpha/beta hydrolase"/>
    <property type="match status" value="1"/>
</dbReference>
<dbReference type="InterPro" id="IPR001254">
    <property type="entry name" value="Trypsin_dom"/>
</dbReference>
<dbReference type="InterPro" id="IPR002068">
    <property type="entry name" value="A-crystallin/Hsp20_dom"/>
</dbReference>
<keyword evidence="4" id="KW-0645">Protease</keyword>
<evidence type="ECO:0000256" key="1">
    <source>
        <dbReference type="ARBA" id="ARBA00023157"/>
    </source>
</evidence>
<evidence type="ECO:0000313" key="11">
    <source>
        <dbReference type="WBParaSite" id="MBELARI_LOCUS6670"/>
    </source>
</evidence>
<keyword evidence="6" id="KW-0812">Transmembrane</keyword>
<dbReference type="InterPro" id="IPR001314">
    <property type="entry name" value="Peptidase_S1A"/>
</dbReference>
<feature type="chain" id="PRO_5042140592" evidence="7">
    <location>
        <begin position="16"/>
        <end position="1060"/>
    </location>
</feature>
<dbReference type="WBParaSite" id="MBELARI_LOCUS6670">
    <property type="protein sequence ID" value="MBELARI_LOCUS6670"/>
    <property type="gene ID" value="MBELARI_LOCUS6670"/>
</dbReference>
<evidence type="ECO:0000256" key="2">
    <source>
        <dbReference type="PROSITE-ProRule" id="PRU00285"/>
    </source>
</evidence>
<protein>
    <submittedName>
        <fullName evidence="11">Uncharacterized protein</fullName>
    </submittedName>
</protein>
<dbReference type="GO" id="GO:0004252">
    <property type="term" value="F:serine-type endopeptidase activity"/>
    <property type="evidence" value="ECO:0007669"/>
    <property type="project" value="InterPro"/>
</dbReference>
<dbReference type="PRINTS" id="PR00722">
    <property type="entry name" value="CHYMOTRYPSIN"/>
</dbReference>
<sequence>MKFLLLKVFFGFVTASTLNFCTENSRKLFNYRVIGGWSANASALPFYALLFSSNLNGYTEMCGGTILNERWIMTAAHCLPEDLSKSSARVGLKSINDFRQSVSIMRTVIHRGFTLDSATNDIALLKTRTPIIFEKGVSTVCLTRDDSAISRSGKTGVVAGFGKSLEKIPLGFQYTNGPSNVLKTTTLPIQDTKTCSLEWWKASGGKTRISNGNICAGSLGHGSAPGDSGGPLLVKDEFGNIVQIGITSFGANGFEGILDQGHYPGVYTRVSSYIPWILKVIDEDSNQSTSITVIPVLLLYCSVVKTCVDCLGTNGCSFCYGSGCLPVGSTCNSIFLKTSYNCPKNSSVAYDDGYVRNSVFPLIGATNANTEIEILACASKMAPDAQHVQRINITCALNVTESCTVDLYSFPSKKLIAVVFHGSKTTQQYLHQAQQLLGKVPMKDIQLGGKIIEYYSSGFDSLYNRGGLKTTLMTLLSKNPGFTVLVAGHSLGGALATIMAPSIVAEGIVPSNLIQLITSGSPRVGDMSFGQAVERLLPYHFRVVNQNDQIPELPPLNLNDPTAPQHITFEVFYKNGMSKGSPFTVCQMNEDPTCRNSISSANLSAHASTSFSEHFFTSYFKMTQAANVWQWPLQGKEGAVKVIEDRRHFEVGLDATYFKDEDITVKVIDNQVEIMLEHEQKTSRFGIVKRTINRCYRLPEGVDPRTVRHHLYNNVLYIRGDKRCNPLSMEESTLEVGIEDLGETTNSLETIAQLEELLRQLKHENKTLKERNKHLNECLEESESKLDKATKASEAEQELRRESDRFRLDNRKKEEDLQRLSEDLQKLQRSYDELEKKNRANERMREMETASSRSEYGSVGGHEPCCLRVGELEEQLDSANEQGTKYRTEAEEYKVQFEETSKLLNESRQRVKVLEQEKEELETRSHTIDEKKSLFNEMADVGSNHASPTRSQIQTPPTSPSGMQSLEFDESVQQISLSAEPEDAGEPDVSEEIVQVPFVSSSESRLLSRATFNHRSKSRVQFVLVVVLLFFVLYCFYLHPLQMIIDATNMNELYDRTQYI</sequence>
<keyword evidence="4" id="KW-0720">Serine protease</keyword>
<dbReference type="Gene3D" id="2.60.40.790">
    <property type="match status" value="1"/>
</dbReference>
<keyword evidence="1" id="KW-1015">Disulfide bond</keyword>
<dbReference type="Proteomes" id="UP000887575">
    <property type="component" value="Unassembled WGS sequence"/>
</dbReference>
<dbReference type="AlphaFoldDB" id="A0AAF3FLQ5"/>
<feature type="region of interest" description="Disordered" evidence="5">
    <location>
        <begin position="781"/>
        <end position="802"/>
    </location>
</feature>
<feature type="region of interest" description="Disordered" evidence="5">
    <location>
        <begin position="831"/>
        <end position="860"/>
    </location>
</feature>
<feature type="region of interest" description="Disordered" evidence="5">
    <location>
        <begin position="941"/>
        <end position="964"/>
    </location>
</feature>
<dbReference type="InterPro" id="IPR002921">
    <property type="entry name" value="Fungal_lipase-type"/>
</dbReference>
<feature type="signal peptide" evidence="7">
    <location>
        <begin position="1"/>
        <end position="15"/>
    </location>
</feature>
<dbReference type="PANTHER" id="PTHR45908">
    <property type="entry name" value="PROTEIN CBG11750-RELATED"/>
    <property type="match status" value="1"/>
</dbReference>
<dbReference type="InterPro" id="IPR018114">
    <property type="entry name" value="TRYPSIN_HIS"/>
</dbReference>
<accession>A0AAF3FLQ5</accession>
<dbReference type="InterPro" id="IPR009003">
    <property type="entry name" value="Peptidase_S1_PA"/>
</dbReference>
<keyword evidence="6" id="KW-1133">Transmembrane helix</keyword>
<keyword evidence="4" id="KW-0378">Hydrolase</keyword>
<dbReference type="SMART" id="SM00020">
    <property type="entry name" value="Tryp_SPc"/>
    <property type="match status" value="1"/>
</dbReference>
<dbReference type="InterPro" id="IPR029058">
    <property type="entry name" value="AB_hydrolase_fold"/>
</dbReference>
<evidence type="ECO:0000256" key="3">
    <source>
        <dbReference type="RuleBase" id="RU003616"/>
    </source>
</evidence>
<dbReference type="CDD" id="cd06526">
    <property type="entry name" value="metazoan_ACD"/>
    <property type="match status" value="1"/>
</dbReference>
<evidence type="ECO:0000259" key="8">
    <source>
        <dbReference type="PROSITE" id="PS01031"/>
    </source>
</evidence>
<organism evidence="10 11">
    <name type="scientific">Mesorhabditis belari</name>
    <dbReference type="NCBI Taxonomy" id="2138241"/>
    <lineage>
        <taxon>Eukaryota</taxon>
        <taxon>Metazoa</taxon>
        <taxon>Ecdysozoa</taxon>
        <taxon>Nematoda</taxon>
        <taxon>Chromadorea</taxon>
        <taxon>Rhabditida</taxon>
        <taxon>Rhabditina</taxon>
        <taxon>Rhabditomorpha</taxon>
        <taxon>Rhabditoidea</taxon>
        <taxon>Rhabditidae</taxon>
        <taxon>Mesorhabditinae</taxon>
        <taxon>Mesorhabditis</taxon>
    </lineage>
</organism>
<dbReference type="SUPFAM" id="SSF50494">
    <property type="entry name" value="Trypsin-like serine proteases"/>
    <property type="match status" value="1"/>
</dbReference>
<dbReference type="PROSITE" id="PS01031">
    <property type="entry name" value="SHSP"/>
    <property type="match status" value="1"/>
</dbReference>
<dbReference type="PROSITE" id="PS00134">
    <property type="entry name" value="TRYPSIN_HIS"/>
    <property type="match status" value="1"/>
</dbReference>
<evidence type="ECO:0000256" key="6">
    <source>
        <dbReference type="SAM" id="Phobius"/>
    </source>
</evidence>